<keyword evidence="2" id="KW-0812">Transmembrane</keyword>
<gene>
    <name evidence="3" type="ORF">H0S73_06025</name>
</gene>
<accession>A0A838BKR1</accession>
<dbReference type="RefSeq" id="WP_181051306.1">
    <property type="nucleotide sequence ID" value="NZ_JACDXJ010000001.1"/>
</dbReference>
<evidence type="ECO:0000313" key="4">
    <source>
        <dbReference type="Proteomes" id="UP000572984"/>
    </source>
</evidence>
<keyword evidence="2" id="KW-1133">Transmembrane helix</keyword>
<evidence type="ECO:0000313" key="3">
    <source>
        <dbReference type="EMBL" id="MBA1155689.1"/>
    </source>
</evidence>
<sequence length="142" mass="14882">MPAKTGKVLRVPVHGFAKRVDDAVDRATAILRTRDAARPKDTSPAPPGEAAFGQGQGTPTGRRLNVPRSPQAKGKDTFMTLDPRALLVLLIATCLGVLLMGAAHANDAGGATRTPSKGHFASAGNQIPKPIVNHDQRSLTYA</sequence>
<feature type="transmembrane region" description="Helical" evidence="2">
    <location>
        <begin position="85"/>
        <end position="105"/>
    </location>
</feature>
<feature type="compositionally biased region" description="Basic and acidic residues" evidence="1">
    <location>
        <begin position="132"/>
        <end position="142"/>
    </location>
</feature>
<keyword evidence="2" id="KW-0472">Membrane</keyword>
<reference evidence="3 4" key="1">
    <citation type="submission" date="2020-07" db="EMBL/GenBank/DDBJ databases">
        <title>Draft genome and description of Microvirga mediterraneensis Marseille-Q2068 sp. nov.</title>
        <authorList>
            <person name="Boxberger M."/>
        </authorList>
    </citation>
    <scope>NUCLEOTIDE SEQUENCE [LARGE SCALE GENOMIC DNA]</scope>
    <source>
        <strain evidence="3 4">Marseille-Q2068</strain>
    </source>
</reference>
<dbReference type="EMBL" id="JACDXJ010000001">
    <property type="protein sequence ID" value="MBA1155689.1"/>
    <property type="molecule type" value="Genomic_DNA"/>
</dbReference>
<keyword evidence="4" id="KW-1185">Reference proteome</keyword>
<feature type="region of interest" description="Disordered" evidence="1">
    <location>
        <begin position="107"/>
        <end position="142"/>
    </location>
</feature>
<dbReference type="AlphaFoldDB" id="A0A838BKR1"/>
<feature type="region of interest" description="Disordered" evidence="1">
    <location>
        <begin position="32"/>
        <end position="76"/>
    </location>
</feature>
<proteinExistence type="predicted"/>
<protein>
    <submittedName>
        <fullName evidence="3">Uncharacterized protein</fullName>
    </submittedName>
</protein>
<organism evidence="3 4">
    <name type="scientific">Microvirga mediterraneensis</name>
    <dbReference type="NCBI Taxonomy" id="2754695"/>
    <lineage>
        <taxon>Bacteria</taxon>
        <taxon>Pseudomonadati</taxon>
        <taxon>Pseudomonadota</taxon>
        <taxon>Alphaproteobacteria</taxon>
        <taxon>Hyphomicrobiales</taxon>
        <taxon>Methylobacteriaceae</taxon>
        <taxon>Microvirga</taxon>
    </lineage>
</organism>
<comment type="caution">
    <text evidence="3">The sequence shown here is derived from an EMBL/GenBank/DDBJ whole genome shotgun (WGS) entry which is preliminary data.</text>
</comment>
<feature type="compositionally biased region" description="Basic and acidic residues" evidence="1">
    <location>
        <begin position="32"/>
        <end position="41"/>
    </location>
</feature>
<evidence type="ECO:0000256" key="1">
    <source>
        <dbReference type="SAM" id="MobiDB-lite"/>
    </source>
</evidence>
<name>A0A838BKR1_9HYPH</name>
<dbReference type="Proteomes" id="UP000572984">
    <property type="component" value="Unassembled WGS sequence"/>
</dbReference>
<evidence type="ECO:0000256" key="2">
    <source>
        <dbReference type="SAM" id="Phobius"/>
    </source>
</evidence>